<evidence type="ECO:0000313" key="2">
    <source>
        <dbReference type="Proteomes" id="UP000002730"/>
    </source>
</evidence>
<gene>
    <name evidence="1" type="ordered locus">Clocel_0758</name>
</gene>
<dbReference type="KEGG" id="ccb:Clocel_0758"/>
<dbReference type="STRING" id="573061.Clocel_0758"/>
<keyword evidence="2" id="KW-1185">Reference proteome</keyword>
<dbReference type="AlphaFoldDB" id="D9SSD1"/>
<dbReference type="HOGENOM" id="CLU_138436_2_0_9"/>
<accession>D9SSD1</accession>
<dbReference type="eggNOG" id="ENOG503315A">
    <property type="taxonomic scope" value="Bacteria"/>
</dbReference>
<organism evidence="1 2">
    <name type="scientific">Clostridium cellulovorans (strain ATCC 35296 / DSM 3052 / OCM 3 / 743B)</name>
    <dbReference type="NCBI Taxonomy" id="573061"/>
    <lineage>
        <taxon>Bacteria</taxon>
        <taxon>Bacillati</taxon>
        <taxon>Bacillota</taxon>
        <taxon>Clostridia</taxon>
        <taxon>Eubacteriales</taxon>
        <taxon>Clostridiaceae</taxon>
        <taxon>Clostridium</taxon>
    </lineage>
</organism>
<sequence>MDIKLEVKVIAPELIEALLELAKALPHKEAILPVKEETTVEPKEAEVKVESKKDEETKEDTKKISLEYVRGRLAELSRDGKQVQVKELIKKFGANKLTEIPEEKYLELLKEAEEI</sequence>
<dbReference type="EMBL" id="CP002160">
    <property type="protein sequence ID" value="ADL50528.1"/>
    <property type="molecule type" value="Genomic_DNA"/>
</dbReference>
<dbReference type="RefSeq" id="WP_010073153.1">
    <property type="nucleotide sequence ID" value="NC_014393.1"/>
</dbReference>
<protein>
    <recommendedName>
        <fullName evidence="3">rRNA biogenesis protein rrp5</fullName>
    </recommendedName>
</protein>
<dbReference type="Proteomes" id="UP000002730">
    <property type="component" value="Chromosome"/>
</dbReference>
<evidence type="ECO:0000313" key="1">
    <source>
        <dbReference type="EMBL" id="ADL50528.1"/>
    </source>
</evidence>
<proteinExistence type="predicted"/>
<name>D9SSD1_CLOC7</name>
<dbReference type="OrthoDB" id="1667378at2"/>
<evidence type="ECO:0008006" key="3">
    <source>
        <dbReference type="Google" id="ProtNLM"/>
    </source>
</evidence>
<reference evidence="1 2" key="1">
    <citation type="submission" date="2010-08" db="EMBL/GenBank/DDBJ databases">
        <title>Complete sequence of Clostridium cellulovorans 743B.</title>
        <authorList>
            <consortium name="US DOE Joint Genome Institute"/>
            <person name="Lucas S."/>
            <person name="Copeland A."/>
            <person name="Lapidus A."/>
            <person name="Cheng J.-F."/>
            <person name="Bruce D."/>
            <person name="Goodwin L."/>
            <person name="Pitluck S."/>
            <person name="Chertkov O."/>
            <person name="Detter J.C."/>
            <person name="Han C."/>
            <person name="Tapia R."/>
            <person name="Land M."/>
            <person name="Hauser L."/>
            <person name="Chang Y.-J."/>
            <person name="Jeffries C."/>
            <person name="Kyrpides N."/>
            <person name="Ivanova N."/>
            <person name="Mikhailova N."/>
            <person name="Hemme C.L."/>
            <person name="Woyke T."/>
        </authorList>
    </citation>
    <scope>NUCLEOTIDE SEQUENCE [LARGE SCALE GENOMIC DNA]</scope>
    <source>
        <strain evidence="2">ATCC 35296 / DSM 3052 / OCM 3 / 743B</strain>
    </source>
</reference>